<sequence>MPTASDATRPFTRSMATHVVLWVSLLYALVCAVQVVGVVITMISRLSQRTTGIEATWNPGIPAPQPTNFEASGGPSVLKGTTMYLTQAQGTVVGVPASSIVLTSAGDLVGLLCGIGVAVCLVVLARQLLRGTPFASASVKALLALAAVVFVGYEGATLLHALGTLGLTTVMVQSPSTPDGSWNPPASQTVFFELWPVYVAIALLALAAVFRFGAAREAADAA</sequence>
<gene>
    <name evidence="2" type="ORF">FPZ11_11445</name>
</gene>
<keyword evidence="3" id="KW-1185">Reference proteome</keyword>
<evidence type="ECO:0000313" key="3">
    <source>
        <dbReference type="Proteomes" id="UP000320216"/>
    </source>
</evidence>
<keyword evidence="1" id="KW-0812">Transmembrane</keyword>
<dbReference type="AlphaFoldDB" id="A0A5B8M4N3"/>
<dbReference type="OrthoDB" id="5116617at2"/>
<feature type="transmembrane region" description="Helical" evidence="1">
    <location>
        <begin position="19"/>
        <end position="43"/>
    </location>
</feature>
<dbReference type="KEGG" id="huw:FPZ11_11445"/>
<feature type="transmembrane region" description="Helical" evidence="1">
    <location>
        <begin position="108"/>
        <end position="129"/>
    </location>
</feature>
<feature type="transmembrane region" description="Helical" evidence="1">
    <location>
        <begin position="141"/>
        <end position="162"/>
    </location>
</feature>
<dbReference type="EMBL" id="CP042305">
    <property type="protein sequence ID" value="QDZ15293.1"/>
    <property type="molecule type" value="Genomic_DNA"/>
</dbReference>
<name>A0A5B8M4N3_9MICO</name>
<evidence type="ECO:0000256" key="1">
    <source>
        <dbReference type="SAM" id="Phobius"/>
    </source>
</evidence>
<keyword evidence="1" id="KW-1133">Transmembrane helix</keyword>
<protein>
    <submittedName>
        <fullName evidence="2">Uncharacterized protein</fullName>
    </submittedName>
</protein>
<keyword evidence="1" id="KW-0472">Membrane</keyword>
<reference evidence="2 3" key="1">
    <citation type="submission" date="2019-07" db="EMBL/GenBank/DDBJ databases">
        <title>Full genome sequence of Humibacter sp. WJ7-1.</title>
        <authorList>
            <person name="Im W.-T."/>
        </authorList>
    </citation>
    <scope>NUCLEOTIDE SEQUENCE [LARGE SCALE GENOMIC DNA]</scope>
    <source>
        <strain evidence="2 3">WJ7-1</strain>
    </source>
</reference>
<organism evidence="2 3">
    <name type="scientific">Humibacter ginsenosidimutans</name>
    <dbReference type="NCBI Taxonomy" id="2599293"/>
    <lineage>
        <taxon>Bacteria</taxon>
        <taxon>Bacillati</taxon>
        <taxon>Actinomycetota</taxon>
        <taxon>Actinomycetes</taxon>
        <taxon>Micrococcales</taxon>
        <taxon>Microbacteriaceae</taxon>
        <taxon>Humibacter</taxon>
    </lineage>
</organism>
<dbReference type="RefSeq" id="WP_146321030.1">
    <property type="nucleotide sequence ID" value="NZ_CP042305.1"/>
</dbReference>
<accession>A0A5B8M4N3</accession>
<proteinExistence type="predicted"/>
<dbReference type="Proteomes" id="UP000320216">
    <property type="component" value="Chromosome"/>
</dbReference>
<feature type="transmembrane region" description="Helical" evidence="1">
    <location>
        <begin position="195"/>
        <end position="214"/>
    </location>
</feature>
<evidence type="ECO:0000313" key="2">
    <source>
        <dbReference type="EMBL" id="QDZ15293.1"/>
    </source>
</evidence>